<keyword evidence="3 5" id="KW-1133">Transmembrane helix</keyword>
<reference evidence="7 8" key="1">
    <citation type="submission" date="2023-07" db="EMBL/GenBank/DDBJ databases">
        <title>Genomic Encyclopedia of Type Strains, Phase IV (KMG-IV): sequencing the most valuable type-strain genomes for metagenomic binning, comparative biology and taxonomic classification.</title>
        <authorList>
            <person name="Goeker M."/>
        </authorList>
    </citation>
    <scope>NUCLEOTIDE SEQUENCE [LARGE SCALE GENOMIC DNA]</scope>
    <source>
        <strain evidence="7 8">DSM 102814</strain>
    </source>
</reference>
<dbReference type="InterPro" id="IPR010652">
    <property type="entry name" value="DUF1232"/>
</dbReference>
<evidence type="ECO:0000256" key="3">
    <source>
        <dbReference type="ARBA" id="ARBA00022989"/>
    </source>
</evidence>
<dbReference type="EMBL" id="JAVDQA010000010">
    <property type="protein sequence ID" value="MDR6302037.1"/>
    <property type="molecule type" value="Genomic_DNA"/>
</dbReference>
<dbReference type="Proteomes" id="UP001257659">
    <property type="component" value="Unassembled WGS sequence"/>
</dbReference>
<feature type="transmembrane region" description="Helical" evidence="5">
    <location>
        <begin position="77"/>
        <end position="97"/>
    </location>
</feature>
<comment type="subcellular location">
    <subcellularLocation>
        <location evidence="1">Endomembrane system</location>
        <topology evidence="1">Multi-pass membrane protein</topology>
    </subcellularLocation>
</comment>
<evidence type="ECO:0000313" key="7">
    <source>
        <dbReference type="EMBL" id="MDR6302037.1"/>
    </source>
</evidence>
<comment type="caution">
    <text evidence="7">The sequence shown here is derived from an EMBL/GenBank/DDBJ whole genome shotgun (WGS) entry which is preliminary data.</text>
</comment>
<proteinExistence type="predicted"/>
<evidence type="ECO:0000313" key="8">
    <source>
        <dbReference type="Proteomes" id="UP001257659"/>
    </source>
</evidence>
<protein>
    <submittedName>
        <fullName evidence="7">Uncharacterized membrane protein YkvA (DUF1232 family)</fullName>
    </submittedName>
</protein>
<keyword evidence="2 5" id="KW-0812">Transmembrane</keyword>
<dbReference type="Pfam" id="PF06803">
    <property type="entry name" value="DUF1232"/>
    <property type="match status" value="1"/>
</dbReference>
<evidence type="ECO:0000256" key="1">
    <source>
        <dbReference type="ARBA" id="ARBA00004127"/>
    </source>
</evidence>
<keyword evidence="4 5" id="KW-0472">Membrane</keyword>
<dbReference type="RefSeq" id="WP_309730168.1">
    <property type="nucleotide sequence ID" value="NZ_JAVDQA010000010.1"/>
</dbReference>
<evidence type="ECO:0000256" key="5">
    <source>
        <dbReference type="SAM" id="Phobius"/>
    </source>
</evidence>
<gene>
    <name evidence="7" type="ORF">GGR31_002714</name>
</gene>
<organism evidence="7 8">
    <name type="scientific">Mesonia maritima</name>
    <dbReference type="NCBI Taxonomy" id="1793873"/>
    <lineage>
        <taxon>Bacteria</taxon>
        <taxon>Pseudomonadati</taxon>
        <taxon>Bacteroidota</taxon>
        <taxon>Flavobacteriia</taxon>
        <taxon>Flavobacteriales</taxon>
        <taxon>Flavobacteriaceae</taxon>
        <taxon>Mesonia</taxon>
    </lineage>
</organism>
<feature type="domain" description="DUF1232" evidence="6">
    <location>
        <begin position="86"/>
        <end position="120"/>
    </location>
</feature>
<name>A0ABU1KAI7_9FLAO</name>
<evidence type="ECO:0000256" key="2">
    <source>
        <dbReference type="ARBA" id="ARBA00022692"/>
    </source>
</evidence>
<evidence type="ECO:0000259" key="6">
    <source>
        <dbReference type="Pfam" id="PF06803"/>
    </source>
</evidence>
<accession>A0ABU1KAI7</accession>
<keyword evidence="8" id="KW-1185">Reference proteome</keyword>
<sequence>MKKNFKEKFMLFNKKNKKIDEDYVREEASKTSQEDLDQVIGHEEEIEDKIQHSGMLEKYAELGKLMLSMLKDYKRGIYKNVPWFTIASIVFALLYVINPLDLIPDFIPGLGYIDDLSVLSIGMRFIETDLHNYLDWKLEEADE</sequence>
<evidence type="ECO:0000256" key="4">
    <source>
        <dbReference type="ARBA" id="ARBA00023136"/>
    </source>
</evidence>